<dbReference type="RefSeq" id="WP_011138218.1">
    <property type="nucleotide sequence ID" value="NC_005090.1"/>
</dbReference>
<dbReference type="HOGENOM" id="CLU_2861609_0_0_7"/>
<protein>
    <submittedName>
        <fullName evidence="2">Uncharacterized protein</fullName>
    </submittedName>
</protein>
<proteinExistence type="predicted"/>
<keyword evidence="1" id="KW-1133">Transmembrane helix</keyword>
<evidence type="ECO:0000313" key="3">
    <source>
        <dbReference type="Proteomes" id="UP000000422"/>
    </source>
</evidence>
<name>Q7MSN9_WOLSU</name>
<sequence length="65" mass="7667">MDFKNWLVPSVTFALFLYTMLFIVVYAIKVGGPNINFFIDEDARLHRPQTETEKMLHDISKNFSR</sequence>
<keyword evidence="1" id="KW-0812">Transmembrane</keyword>
<feature type="transmembrane region" description="Helical" evidence="1">
    <location>
        <begin position="6"/>
        <end position="28"/>
    </location>
</feature>
<keyword evidence="1" id="KW-0472">Membrane</keyword>
<organism evidence="3">
    <name type="scientific">Wolinella succinogenes (strain ATCC 29543 / DSM 1740 / CCUG 13145 / JCM 31913 / LMG 7466 / NCTC 11488 / FDC 602W)</name>
    <name type="common">Vibrio succinogenes</name>
    <dbReference type="NCBI Taxonomy" id="273121"/>
    <lineage>
        <taxon>Bacteria</taxon>
        <taxon>Pseudomonadati</taxon>
        <taxon>Campylobacterota</taxon>
        <taxon>Epsilonproteobacteria</taxon>
        <taxon>Campylobacterales</taxon>
        <taxon>Helicobacteraceae</taxon>
        <taxon>Wolinella</taxon>
    </lineage>
</organism>
<dbReference type="STRING" id="273121.WS0262"/>
<dbReference type="KEGG" id="wsu:WS0262"/>
<dbReference type="Proteomes" id="UP000000422">
    <property type="component" value="Chromosome"/>
</dbReference>
<accession>Q7MSN9</accession>
<evidence type="ECO:0000256" key="1">
    <source>
        <dbReference type="SAM" id="Phobius"/>
    </source>
</evidence>
<evidence type="ECO:0000313" key="2">
    <source>
        <dbReference type="EMBL" id="CAE09417.1"/>
    </source>
</evidence>
<reference evidence="2 3" key="1">
    <citation type="journal article" date="2003" name="Proc. Natl. Acad. Sci. U.S.A.">
        <title>Complete genome sequence and analysis of Wolinella succinogenes.</title>
        <authorList>
            <person name="Baar C."/>
            <person name="Eppinger M."/>
            <person name="Raddatz G."/>
            <person name="Simon JM."/>
            <person name="Lanz C."/>
            <person name="Klimmek O."/>
            <person name="Nandakumar R."/>
            <person name="Gross R."/>
            <person name="Rosinus A."/>
            <person name="Keller H."/>
            <person name="Jagtap P."/>
            <person name="Linke B."/>
            <person name="Meyer F."/>
            <person name="Lederer H."/>
            <person name="Schuster S.C."/>
        </authorList>
    </citation>
    <scope>NUCLEOTIDE SEQUENCE [LARGE SCALE GENOMIC DNA]</scope>
    <source>
        <strain evidence="3">ATCC 29543 / DSM 1740 / CCUG 13145 / JCM 31913 / LMG 7466 / NCTC 11488 / FDC 602W</strain>
    </source>
</reference>
<gene>
    <name evidence="2" type="ordered locus">WS0262</name>
</gene>
<dbReference type="eggNOG" id="ENOG5031CBF">
    <property type="taxonomic scope" value="Bacteria"/>
</dbReference>
<dbReference type="AlphaFoldDB" id="Q7MSN9"/>
<dbReference type="EMBL" id="BX571657">
    <property type="protein sequence ID" value="CAE09417.1"/>
    <property type="molecule type" value="Genomic_DNA"/>
</dbReference>
<keyword evidence="3" id="KW-1185">Reference proteome</keyword>